<protein>
    <recommendedName>
        <fullName evidence="5">MucR family transcriptional regulator</fullName>
    </recommendedName>
</protein>
<proteinExistence type="predicted"/>
<keyword evidence="4" id="KW-1185">Reference proteome</keyword>
<evidence type="ECO:0008006" key="5">
    <source>
        <dbReference type="Google" id="ProtNLM"/>
    </source>
</evidence>
<reference evidence="3 4" key="1">
    <citation type="submission" date="2021-03" db="EMBL/GenBank/DDBJ databases">
        <title>Sequencing the genomes of 1000 actinobacteria strains.</title>
        <authorList>
            <person name="Klenk H.-P."/>
        </authorList>
    </citation>
    <scope>NUCLEOTIDE SEQUENCE [LARGE SCALE GENOMIC DNA]</scope>
    <source>
        <strain evidence="3 4">DSM 45516</strain>
    </source>
</reference>
<name>A0ABS4Q7W9_9NOCA</name>
<feature type="region of interest" description="Disordered" evidence="1">
    <location>
        <begin position="44"/>
        <end position="95"/>
    </location>
</feature>
<evidence type="ECO:0000313" key="3">
    <source>
        <dbReference type="EMBL" id="MBP2187789.1"/>
    </source>
</evidence>
<gene>
    <name evidence="3" type="ORF">BJ987_000690</name>
</gene>
<sequence>MLEPTGPLPPEIYWRRRVFAIGILVLAVALVIWLAVMIARGGNSTGDPTAAAASVTTTAKPAGESKPAHTPDAAAAAASSAAPSSPPAAASAAPAAQGQCSDQSLAVKVTVEQPTYKSGEQPVFGIVITNISANACSRDVGSGLQQISVYSLDGQKRLWSSTDCYPDGQPDVRTLNRGEQAAFQVTWSGSTSQPNCAGARLPVQPGAYSVVAQLGSVRSAAEPFNIA</sequence>
<dbReference type="EMBL" id="JAGGMR010000001">
    <property type="protein sequence ID" value="MBP2187789.1"/>
    <property type="molecule type" value="Genomic_DNA"/>
</dbReference>
<dbReference type="Proteomes" id="UP001519325">
    <property type="component" value="Unassembled WGS sequence"/>
</dbReference>
<evidence type="ECO:0000313" key="4">
    <source>
        <dbReference type="Proteomes" id="UP001519325"/>
    </source>
</evidence>
<keyword evidence="2" id="KW-0812">Transmembrane</keyword>
<feature type="transmembrane region" description="Helical" evidence="2">
    <location>
        <begin position="18"/>
        <end position="39"/>
    </location>
</feature>
<organism evidence="3 4">
    <name type="scientific">Nocardia goodfellowii</name>
    <dbReference type="NCBI Taxonomy" id="882446"/>
    <lineage>
        <taxon>Bacteria</taxon>
        <taxon>Bacillati</taxon>
        <taxon>Actinomycetota</taxon>
        <taxon>Actinomycetes</taxon>
        <taxon>Mycobacteriales</taxon>
        <taxon>Nocardiaceae</taxon>
        <taxon>Nocardia</taxon>
    </lineage>
</organism>
<keyword evidence="2" id="KW-1133">Transmembrane helix</keyword>
<evidence type="ECO:0000256" key="2">
    <source>
        <dbReference type="SAM" id="Phobius"/>
    </source>
</evidence>
<keyword evidence="2" id="KW-0472">Membrane</keyword>
<comment type="caution">
    <text evidence="3">The sequence shown here is derived from an EMBL/GenBank/DDBJ whole genome shotgun (WGS) entry which is preliminary data.</text>
</comment>
<feature type="compositionally biased region" description="Low complexity" evidence="1">
    <location>
        <begin position="49"/>
        <end position="62"/>
    </location>
</feature>
<accession>A0ABS4Q7W9</accession>
<dbReference type="RefSeq" id="WP_209884621.1">
    <property type="nucleotide sequence ID" value="NZ_JAGGMR010000001.1"/>
</dbReference>
<feature type="compositionally biased region" description="Low complexity" evidence="1">
    <location>
        <begin position="73"/>
        <end position="95"/>
    </location>
</feature>
<evidence type="ECO:0000256" key="1">
    <source>
        <dbReference type="SAM" id="MobiDB-lite"/>
    </source>
</evidence>